<feature type="chain" id="PRO_5039245537" evidence="5">
    <location>
        <begin position="20"/>
        <end position="340"/>
    </location>
</feature>
<gene>
    <name evidence="7" type="ORF">EDD66_101192</name>
</gene>
<accession>A0A3N1XY87</accession>
<name>A0A3N1XY87_9FIRM</name>
<comment type="caution">
    <text evidence="7">The sequence shown here is derived from an EMBL/GenBank/DDBJ whole genome shotgun (WGS) entry which is preliminary data.</text>
</comment>
<dbReference type="EMBL" id="RJVG01000001">
    <property type="protein sequence ID" value="ROR31575.1"/>
    <property type="molecule type" value="Genomic_DNA"/>
</dbReference>
<sequence>MKKKLLALFMVLALTAGLAGCGAKEDTAATTPDTSKETTEETAETPEETATDGDIRVGVILKTLSSEYWGYVAAGVKQAGEDLGVTVDLQGPASETAYDEQNNMIETMLSSPDLDAFVISPLQPDSVVSVLGDTSVPVLFVDTDAPYDKKVTYIGTGNYDAAYLGGEYAAKKAGEGARAVIIGGVQGNTTSDERENGYRAALEANGVKVEAVQYAEGLADKAASIMENLLTSLNNDVDIVLCNNDEIASGASRAAQQAGLKDIIIVGFDGIQAGVQNVIDGTFAATVAQSPYNMGYMAVEKAVATAKGETIDKSVDTGATVITSENAQAYLDELKAVLGK</sequence>
<keyword evidence="3 5" id="KW-0732">Signal</keyword>
<dbReference type="GO" id="GO:0030246">
    <property type="term" value="F:carbohydrate binding"/>
    <property type="evidence" value="ECO:0007669"/>
    <property type="project" value="UniProtKB-ARBA"/>
</dbReference>
<evidence type="ECO:0000313" key="7">
    <source>
        <dbReference type="EMBL" id="ROR31575.1"/>
    </source>
</evidence>
<feature type="region of interest" description="Disordered" evidence="4">
    <location>
        <begin position="23"/>
        <end position="52"/>
    </location>
</feature>
<dbReference type="Gene3D" id="3.40.50.2300">
    <property type="match status" value="2"/>
</dbReference>
<dbReference type="GO" id="GO:0030313">
    <property type="term" value="C:cell envelope"/>
    <property type="evidence" value="ECO:0007669"/>
    <property type="project" value="UniProtKB-SubCell"/>
</dbReference>
<dbReference type="Pfam" id="PF13407">
    <property type="entry name" value="Peripla_BP_4"/>
    <property type="match status" value="1"/>
</dbReference>
<dbReference type="RefSeq" id="WP_123607671.1">
    <property type="nucleotide sequence ID" value="NZ_RJVG01000001.1"/>
</dbReference>
<feature type="signal peptide" evidence="5">
    <location>
        <begin position="1"/>
        <end position="19"/>
    </location>
</feature>
<dbReference type="InterPro" id="IPR028082">
    <property type="entry name" value="Peripla_BP_I"/>
</dbReference>
<evidence type="ECO:0000256" key="3">
    <source>
        <dbReference type="ARBA" id="ARBA00022729"/>
    </source>
</evidence>
<evidence type="ECO:0000256" key="2">
    <source>
        <dbReference type="ARBA" id="ARBA00007639"/>
    </source>
</evidence>
<evidence type="ECO:0000259" key="6">
    <source>
        <dbReference type="Pfam" id="PF13407"/>
    </source>
</evidence>
<dbReference type="CDD" id="cd01536">
    <property type="entry name" value="PBP1_ABC_sugar_binding-like"/>
    <property type="match status" value="1"/>
</dbReference>
<dbReference type="OrthoDB" id="569491at2"/>
<evidence type="ECO:0000256" key="5">
    <source>
        <dbReference type="SAM" id="SignalP"/>
    </source>
</evidence>
<evidence type="ECO:0000256" key="4">
    <source>
        <dbReference type="SAM" id="MobiDB-lite"/>
    </source>
</evidence>
<dbReference type="PROSITE" id="PS51257">
    <property type="entry name" value="PROKAR_LIPOPROTEIN"/>
    <property type="match status" value="1"/>
</dbReference>
<dbReference type="InterPro" id="IPR025997">
    <property type="entry name" value="SBP_2_dom"/>
</dbReference>
<protein>
    <submittedName>
        <fullName evidence="7">Monosaccharide ABC transporter substrate-binding protein (CUT2 family)</fullName>
    </submittedName>
</protein>
<dbReference type="AlphaFoldDB" id="A0A3N1XY87"/>
<feature type="domain" description="Periplasmic binding protein" evidence="6">
    <location>
        <begin position="57"/>
        <end position="309"/>
    </location>
</feature>
<keyword evidence="8" id="KW-1185">Reference proteome</keyword>
<proteinExistence type="inferred from homology"/>
<dbReference type="PANTHER" id="PTHR46847:SF1">
    <property type="entry name" value="D-ALLOSE-BINDING PERIPLASMIC PROTEIN-RELATED"/>
    <property type="match status" value="1"/>
</dbReference>
<comment type="subcellular location">
    <subcellularLocation>
        <location evidence="1">Cell envelope</location>
    </subcellularLocation>
</comment>
<evidence type="ECO:0000313" key="8">
    <source>
        <dbReference type="Proteomes" id="UP000273083"/>
    </source>
</evidence>
<reference evidence="7 8" key="1">
    <citation type="submission" date="2018-11" db="EMBL/GenBank/DDBJ databases">
        <title>Genomic Encyclopedia of Type Strains, Phase IV (KMG-IV): sequencing the most valuable type-strain genomes for metagenomic binning, comparative biology and taxonomic classification.</title>
        <authorList>
            <person name="Goeker M."/>
        </authorList>
    </citation>
    <scope>NUCLEOTIDE SEQUENCE [LARGE SCALE GENOMIC DNA]</scope>
    <source>
        <strain evidence="7 8">DSM 26537</strain>
    </source>
</reference>
<dbReference type="PANTHER" id="PTHR46847">
    <property type="entry name" value="D-ALLOSE-BINDING PERIPLASMIC PROTEIN-RELATED"/>
    <property type="match status" value="1"/>
</dbReference>
<evidence type="ECO:0000256" key="1">
    <source>
        <dbReference type="ARBA" id="ARBA00004196"/>
    </source>
</evidence>
<organism evidence="7 8">
    <name type="scientific">Mobilisporobacter senegalensis</name>
    <dbReference type="NCBI Taxonomy" id="1329262"/>
    <lineage>
        <taxon>Bacteria</taxon>
        <taxon>Bacillati</taxon>
        <taxon>Bacillota</taxon>
        <taxon>Clostridia</taxon>
        <taxon>Lachnospirales</taxon>
        <taxon>Lachnospiraceae</taxon>
        <taxon>Mobilisporobacter</taxon>
    </lineage>
</organism>
<feature type="compositionally biased region" description="Acidic residues" evidence="4">
    <location>
        <begin position="40"/>
        <end position="51"/>
    </location>
</feature>
<dbReference type="SUPFAM" id="SSF53822">
    <property type="entry name" value="Periplasmic binding protein-like I"/>
    <property type="match status" value="1"/>
</dbReference>
<comment type="similarity">
    <text evidence="2">Belongs to the bacterial solute-binding protein 2 family.</text>
</comment>
<dbReference type="Proteomes" id="UP000273083">
    <property type="component" value="Unassembled WGS sequence"/>
</dbReference>